<dbReference type="Gene3D" id="2.130.10.10">
    <property type="entry name" value="YVTN repeat-like/Quinoprotein amine dehydrogenase"/>
    <property type="match status" value="2"/>
</dbReference>
<proteinExistence type="predicted"/>
<dbReference type="PROSITE" id="PS50082">
    <property type="entry name" value="WD_REPEATS_2"/>
    <property type="match status" value="3"/>
</dbReference>
<dbReference type="GeneID" id="8620696"/>
<dbReference type="InterPro" id="IPR059157">
    <property type="entry name" value="WDR36-Utp21_N"/>
</dbReference>
<keyword evidence="6" id="KW-1185">Reference proteome</keyword>
<dbReference type="PhylomeDB" id="Q550V0"/>
<dbReference type="InParanoid" id="Q550V0"/>
<evidence type="ECO:0000259" key="4">
    <source>
        <dbReference type="Pfam" id="PF25171"/>
    </source>
</evidence>
<feature type="domain" description="WDR36/Utp21 C-terminal" evidence="3">
    <location>
        <begin position="731"/>
        <end position="1020"/>
    </location>
</feature>
<organism evidence="5 6">
    <name type="scientific">Dictyostelium discoideum</name>
    <name type="common">Social amoeba</name>
    <dbReference type="NCBI Taxonomy" id="44689"/>
    <lineage>
        <taxon>Eukaryota</taxon>
        <taxon>Amoebozoa</taxon>
        <taxon>Evosea</taxon>
        <taxon>Eumycetozoa</taxon>
        <taxon>Dictyostelia</taxon>
        <taxon>Dictyosteliales</taxon>
        <taxon>Dictyosteliaceae</taxon>
        <taxon>Dictyostelium</taxon>
    </lineage>
</organism>
<dbReference type="InterPro" id="IPR015943">
    <property type="entry name" value="WD40/YVTN_repeat-like_dom_sf"/>
</dbReference>
<dbReference type="OMA" id="CIYAWRA"/>
<dbReference type="FunFam" id="2.130.10.10:FF:002946">
    <property type="entry name" value="Uncharacterized protein"/>
    <property type="match status" value="1"/>
</dbReference>
<dbReference type="dictyBase" id="DDB_G0277019">
    <property type="gene designation" value="wdr36"/>
</dbReference>
<dbReference type="STRING" id="44689.Q550V0"/>
<dbReference type="EMBL" id="AAFI02000019">
    <property type="protein sequence ID" value="EAL69011.1"/>
    <property type="molecule type" value="Genomic_DNA"/>
</dbReference>
<sequence>MESGSQIFLPYKSVGYVSSGVPFKLRAEKLHYSIMLAIGNSFQLLNSIKLFPRMVSNSQEGKIRDMSFYKKDHFLTTCKKDIILWKGQYEEFRFRGHSSKVIKLMVFDNILFSLAKNNELIMWDVDSRLIFKEQLPEFNAKTHRITEIVHPLGYYNKILIGFESGEAQIWNIKTKKLIFTFNLVKDNKNIKDKITSFQQSPVSDIIAIGFSDGNVIIHNLKLNKTVLSFQQRGSVSSISFRSDGQKQHVATSSHSGDILIWDLEKNKPFHTLKAHDSECTKVEFLREEPIICTTGNDNSIKMWQFNGVDGVPILLRERTGHLDPPKSSEFFGDEQENSVISISDQSIRYVSIVASTFNKELSKKNFKKEMTPFSGFSTNFRRNRSWETAVSIHEDSKHAFTWDCSSYSINKKLNIQEPISSTKISTCGNFVFFGTVYGNLLKFNIQSGIKRAKILPNIQKTSITSIIVEPTNQFIITSGLDSIINYWDFNDLKYLYSIDINNTNTNNKENQDNNNNDNKKSKIRISKMLLHSESGIFAVVSNDDKIRLYDIDTRKLVRYFNVKGNVNSIVFSHDGRWIIASTQVDSVVRVLDIPSGKMIDWFKMPKPVTSLSFSPKGEYLVTTHSGQLPIYLWSNQSHFGSVFLKTPPQIPNTIILPSQVIEISPIQESSNNKQKSSTKKLKEKEQHEQDEEFEIQQDLGLPEEFDEEMEDNQVDNNDNDADDNKKSTIKQIDQLITLSSDVAKSKWQSLLNLDIIKERNRPIQQNEKPALAPFFLSTIQGLEPKFAKIDVVNPLTIKTAVSTGGGGSANTTGSTDDNENNGEPTEEELKGWDNWAGADDEENDDDDDDEDNENDDQDEDSEDDEDEGDEDLEKTTETFKNEKEIYRSDKVIKTDSLQGTRTNFNLSLENGYITQNYSESLRILKSLTPSGIDFEIRTLTTADDYADIHYMFDFIVYQLLKNGDYDFIQSILSVTLKVHGYLLYDTTFKRDLRQLLLVFNEPWFKMQKLFHSNICMLRYFTNTLNN</sequence>
<feature type="repeat" description="WD" evidence="1">
    <location>
        <begin position="272"/>
        <end position="306"/>
    </location>
</feature>
<feature type="region of interest" description="Disordered" evidence="2">
    <location>
        <begin position="666"/>
        <end position="699"/>
    </location>
</feature>
<dbReference type="InterPro" id="IPR001680">
    <property type="entry name" value="WD40_rpt"/>
</dbReference>
<feature type="repeat" description="WD" evidence="1">
    <location>
        <begin position="228"/>
        <end position="271"/>
    </location>
</feature>
<feature type="compositionally biased region" description="Acidic residues" evidence="2">
    <location>
        <begin position="838"/>
        <end position="872"/>
    </location>
</feature>
<dbReference type="SMART" id="SM00320">
    <property type="entry name" value="WD40"/>
    <property type="match status" value="10"/>
</dbReference>
<feature type="compositionally biased region" description="Acidic residues" evidence="2">
    <location>
        <begin position="816"/>
        <end position="826"/>
    </location>
</feature>
<dbReference type="RefSeq" id="XP_642832.1">
    <property type="nucleotide sequence ID" value="XM_637740.1"/>
</dbReference>
<name>Q550V0_DICDI</name>
<dbReference type="Pfam" id="PF25171">
    <property type="entry name" value="Beta-prop_WDR36-Utp21_1st"/>
    <property type="match status" value="1"/>
</dbReference>
<dbReference type="VEuPathDB" id="AmoebaDB:DDB_G0277019"/>
<evidence type="ECO:0000313" key="6">
    <source>
        <dbReference type="Proteomes" id="UP000002195"/>
    </source>
</evidence>
<protein>
    <submittedName>
        <fullName evidence="5">WD40 repeat-containing protein</fullName>
    </submittedName>
</protein>
<dbReference type="SUPFAM" id="SSF50998">
    <property type="entry name" value="Quinoprotein alcohol dehydrogenase-like"/>
    <property type="match status" value="1"/>
</dbReference>
<evidence type="ECO:0000256" key="2">
    <source>
        <dbReference type="SAM" id="MobiDB-lite"/>
    </source>
</evidence>
<accession>Q550V0</accession>
<dbReference type="GO" id="GO:0032040">
    <property type="term" value="C:small-subunit processome"/>
    <property type="evidence" value="ECO:0000318"/>
    <property type="project" value="GO_Central"/>
</dbReference>
<feature type="repeat" description="WD" evidence="1">
    <location>
        <begin position="456"/>
        <end position="497"/>
    </location>
</feature>
<evidence type="ECO:0000256" key="1">
    <source>
        <dbReference type="PROSITE-ProRule" id="PRU00221"/>
    </source>
</evidence>
<feature type="domain" description="WDR36/Utp21 N-terminal" evidence="4">
    <location>
        <begin position="34"/>
        <end position="305"/>
    </location>
</feature>
<comment type="caution">
    <text evidence="5">The sequence shown here is derived from an EMBL/GenBank/DDBJ whole genome shotgun (WGS) entry which is preliminary data.</text>
</comment>
<dbReference type="PaxDb" id="44689-DDB0237567"/>
<dbReference type="KEGG" id="ddi:DDB_G0277019"/>
<dbReference type="PROSITE" id="PS50294">
    <property type="entry name" value="WD_REPEATS_REGION"/>
    <property type="match status" value="1"/>
</dbReference>
<dbReference type="Reactome" id="R-DDI-6791226">
    <property type="pathway name" value="Major pathway of rRNA processing in the nucleolus and cytosol"/>
</dbReference>
<reference evidence="5 6" key="1">
    <citation type="journal article" date="2005" name="Nature">
        <title>The genome of the social amoeba Dictyostelium discoideum.</title>
        <authorList>
            <consortium name="The Dictyostelium discoideum Sequencing Consortium"/>
            <person name="Eichinger L."/>
            <person name="Pachebat J.A."/>
            <person name="Glockner G."/>
            <person name="Rajandream M.A."/>
            <person name="Sucgang R."/>
            <person name="Berriman M."/>
            <person name="Song J."/>
            <person name="Olsen R."/>
            <person name="Szafranski K."/>
            <person name="Xu Q."/>
            <person name="Tunggal B."/>
            <person name="Kummerfeld S."/>
            <person name="Madera M."/>
            <person name="Konfortov B.A."/>
            <person name="Rivero F."/>
            <person name="Bankier A.T."/>
            <person name="Lehmann R."/>
            <person name="Hamlin N."/>
            <person name="Davies R."/>
            <person name="Gaudet P."/>
            <person name="Fey P."/>
            <person name="Pilcher K."/>
            <person name="Chen G."/>
            <person name="Saunders D."/>
            <person name="Sodergren E."/>
            <person name="Davis P."/>
            <person name="Kerhornou A."/>
            <person name="Nie X."/>
            <person name="Hall N."/>
            <person name="Anjard C."/>
            <person name="Hemphill L."/>
            <person name="Bason N."/>
            <person name="Farbrother P."/>
            <person name="Desany B."/>
            <person name="Just E."/>
            <person name="Morio T."/>
            <person name="Rost R."/>
            <person name="Churcher C."/>
            <person name="Cooper J."/>
            <person name="Haydock S."/>
            <person name="van Driessche N."/>
            <person name="Cronin A."/>
            <person name="Goodhead I."/>
            <person name="Muzny D."/>
            <person name="Mourier T."/>
            <person name="Pain A."/>
            <person name="Lu M."/>
            <person name="Harper D."/>
            <person name="Lindsay R."/>
            <person name="Hauser H."/>
            <person name="James K."/>
            <person name="Quiles M."/>
            <person name="Madan Babu M."/>
            <person name="Saito T."/>
            <person name="Buchrieser C."/>
            <person name="Wardroper A."/>
            <person name="Felder M."/>
            <person name="Thangavelu M."/>
            <person name="Johnson D."/>
            <person name="Knights A."/>
            <person name="Loulseged H."/>
            <person name="Mungall K."/>
            <person name="Oliver K."/>
            <person name="Price C."/>
            <person name="Quail M.A."/>
            <person name="Urushihara H."/>
            <person name="Hernandez J."/>
            <person name="Rabbinowitsch E."/>
            <person name="Steffen D."/>
            <person name="Sanders M."/>
            <person name="Ma J."/>
            <person name="Kohara Y."/>
            <person name="Sharp S."/>
            <person name="Simmonds M."/>
            <person name="Spiegler S."/>
            <person name="Tivey A."/>
            <person name="Sugano S."/>
            <person name="White B."/>
            <person name="Walker D."/>
            <person name="Woodward J."/>
            <person name="Winckler T."/>
            <person name="Tanaka Y."/>
            <person name="Shaulsky G."/>
            <person name="Schleicher M."/>
            <person name="Weinstock G."/>
            <person name="Rosenthal A."/>
            <person name="Cox E.C."/>
            <person name="Chisholm R.L."/>
            <person name="Gibbs R."/>
            <person name="Loomis W.F."/>
            <person name="Platzer M."/>
            <person name="Kay R.R."/>
            <person name="Williams J."/>
            <person name="Dear P.H."/>
            <person name="Noegel A.A."/>
            <person name="Barrell B."/>
            <person name="Kuspa A."/>
        </authorList>
    </citation>
    <scope>NUCLEOTIDE SEQUENCE [LARGE SCALE GENOMIC DNA]</scope>
    <source>
        <strain evidence="5 6">AX4</strain>
    </source>
</reference>
<keyword evidence="1" id="KW-0853">WD repeat</keyword>
<dbReference type="FunCoup" id="Q550V0">
    <property type="interactions" value="896"/>
</dbReference>
<dbReference type="Pfam" id="PF25168">
    <property type="entry name" value="Beta-prop_WDR36-Utp21_2nd"/>
    <property type="match status" value="1"/>
</dbReference>
<evidence type="ECO:0000313" key="5">
    <source>
        <dbReference type="EMBL" id="EAL69011.1"/>
    </source>
</evidence>
<dbReference type="SMR" id="Q550V0"/>
<feature type="region of interest" description="Disordered" evidence="2">
    <location>
        <begin position="799"/>
        <end position="880"/>
    </location>
</feature>
<evidence type="ECO:0000259" key="3">
    <source>
        <dbReference type="Pfam" id="PF04192"/>
    </source>
</evidence>
<feature type="compositionally biased region" description="Acidic residues" evidence="2">
    <location>
        <begin position="688"/>
        <end position="699"/>
    </location>
</feature>
<dbReference type="Pfam" id="PF04192">
    <property type="entry name" value="Utp21"/>
    <property type="match status" value="1"/>
</dbReference>
<dbReference type="InterPro" id="IPR007319">
    <property type="entry name" value="WDR36/Utp21_C"/>
</dbReference>
<dbReference type="PANTHER" id="PTHR22840">
    <property type="entry name" value="WD REPEAT-CONTAINING PROTEIN 36"/>
    <property type="match status" value="1"/>
</dbReference>
<dbReference type="GO" id="GO:0034388">
    <property type="term" value="C:Pwp2p-containing subcomplex of 90S preribosome"/>
    <property type="evidence" value="ECO:0000318"/>
    <property type="project" value="GO_Central"/>
</dbReference>
<dbReference type="Proteomes" id="UP000002195">
    <property type="component" value="Unassembled WGS sequence"/>
</dbReference>
<dbReference type="HOGENOM" id="CLU_002774_2_0_1"/>
<dbReference type="PANTHER" id="PTHR22840:SF12">
    <property type="entry name" value="WD REPEAT-CONTAINING PROTEIN 36"/>
    <property type="match status" value="1"/>
</dbReference>
<dbReference type="InterPro" id="IPR011047">
    <property type="entry name" value="Quinoprotein_ADH-like_sf"/>
</dbReference>
<dbReference type="eggNOG" id="KOG1539">
    <property type="taxonomic scope" value="Eukaryota"/>
</dbReference>
<dbReference type="AlphaFoldDB" id="Q550V0"/>
<gene>
    <name evidence="5" type="primary">wdr36</name>
    <name evidence="5" type="ORF">DDB_G0277019</name>
</gene>
<dbReference type="GO" id="GO:0006364">
    <property type="term" value="P:rRNA processing"/>
    <property type="evidence" value="ECO:0000250"/>
    <property type="project" value="dictyBase"/>
</dbReference>